<evidence type="ECO:0000256" key="4">
    <source>
        <dbReference type="ARBA" id="ARBA00023235"/>
    </source>
</evidence>
<dbReference type="EMBL" id="JH603168">
    <property type="protein sequence ID" value="EIC22928.1"/>
    <property type="molecule type" value="Genomic_DNA"/>
</dbReference>
<evidence type="ECO:0000313" key="8">
    <source>
        <dbReference type="Proteomes" id="UP000002964"/>
    </source>
</evidence>
<evidence type="ECO:0000256" key="1">
    <source>
        <dbReference type="ARBA" id="ARBA00000799"/>
    </source>
</evidence>
<evidence type="ECO:0000256" key="2">
    <source>
        <dbReference type="ARBA" id="ARBA00005297"/>
    </source>
</evidence>
<dbReference type="STRING" id="631362.Thi970DRAFT_00568"/>
<evidence type="ECO:0000259" key="6">
    <source>
        <dbReference type="Pfam" id="PF00425"/>
    </source>
</evidence>
<dbReference type="EC" id="5.4.4.2" evidence="3"/>
<dbReference type="Pfam" id="PF00425">
    <property type="entry name" value="Chorismate_bind"/>
    <property type="match status" value="1"/>
</dbReference>
<gene>
    <name evidence="7" type="ORF">Thi970DRAFT_00568</name>
</gene>
<dbReference type="InterPro" id="IPR005801">
    <property type="entry name" value="ADC_synthase"/>
</dbReference>
<reference evidence="8" key="1">
    <citation type="submission" date="2011-06" db="EMBL/GenBank/DDBJ databases">
        <authorList>
            <consortium name="US DOE Joint Genome Institute (JGI-PGF)"/>
            <person name="Lucas S."/>
            <person name="Han J."/>
            <person name="Lapidus A."/>
            <person name="Cheng J.-F."/>
            <person name="Goodwin L."/>
            <person name="Pitluck S."/>
            <person name="Peters L."/>
            <person name="Land M.L."/>
            <person name="Hauser L."/>
            <person name="Vogl K."/>
            <person name="Liu Z."/>
            <person name="Overmann J."/>
            <person name="Frigaard N.-U."/>
            <person name="Bryant D.A."/>
            <person name="Woyke T.J."/>
        </authorList>
    </citation>
    <scope>NUCLEOTIDE SEQUENCE [LARGE SCALE GENOMIC DNA]</scope>
    <source>
        <strain evidence="8">970</strain>
    </source>
</reference>
<protein>
    <recommendedName>
        <fullName evidence="3">isochorismate synthase</fullName>
        <ecNumber evidence="3">5.4.4.2</ecNumber>
    </recommendedName>
    <alternativeName>
        <fullName evidence="5">Isochorismate mutase</fullName>
    </alternativeName>
</protein>
<organism evidence="7 8">
    <name type="scientific">Thiorhodovibrio frisius</name>
    <dbReference type="NCBI Taxonomy" id="631362"/>
    <lineage>
        <taxon>Bacteria</taxon>
        <taxon>Pseudomonadati</taxon>
        <taxon>Pseudomonadota</taxon>
        <taxon>Gammaproteobacteria</taxon>
        <taxon>Chromatiales</taxon>
        <taxon>Chromatiaceae</taxon>
        <taxon>Thiorhodovibrio</taxon>
    </lineage>
</organism>
<feature type="domain" description="Chorismate-utilising enzyme C-terminal" evidence="6">
    <location>
        <begin position="266"/>
        <end position="518"/>
    </location>
</feature>
<dbReference type="NCBIfam" id="TIGR00543">
    <property type="entry name" value="isochor_syn"/>
    <property type="match status" value="1"/>
</dbReference>
<comment type="catalytic activity">
    <reaction evidence="1">
        <text>chorismate = isochorismate</text>
        <dbReference type="Rhea" id="RHEA:18985"/>
        <dbReference type="ChEBI" id="CHEBI:29748"/>
        <dbReference type="ChEBI" id="CHEBI:29780"/>
        <dbReference type="EC" id="5.4.4.2"/>
    </reaction>
</comment>
<evidence type="ECO:0000256" key="3">
    <source>
        <dbReference type="ARBA" id="ARBA00012824"/>
    </source>
</evidence>
<dbReference type="InterPro" id="IPR004561">
    <property type="entry name" value="IsoChor_synthase"/>
</dbReference>
<dbReference type="HOGENOM" id="CLU_006493_8_4_6"/>
<dbReference type="Gene3D" id="3.60.120.10">
    <property type="entry name" value="Anthranilate synthase"/>
    <property type="match status" value="1"/>
</dbReference>
<keyword evidence="8" id="KW-1185">Reference proteome</keyword>
<evidence type="ECO:0000313" key="7">
    <source>
        <dbReference type="EMBL" id="EIC22928.1"/>
    </source>
</evidence>
<name>H8YWV2_9GAMM</name>
<evidence type="ECO:0000256" key="5">
    <source>
        <dbReference type="ARBA" id="ARBA00041564"/>
    </source>
</evidence>
<accession>H8YWV2</accession>
<dbReference type="SUPFAM" id="SSF56322">
    <property type="entry name" value="ADC synthase"/>
    <property type="match status" value="1"/>
</dbReference>
<reference evidence="7 8" key="2">
    <citation type="submission" date="2011-11" db="EMBL/GenBank/DDBJ databases">
        <authorList>
            <consortium name="US DOE Joint Genome Institute"/>
            <person name="Lucas S."/>
            <person name="Han J."/>
            <person name="Lapidus A."/>
            <person name="Cheng J.-F."/>
            <person name="Goodwin L."/>
            <person name="Pitluck S."/>
            <person name="Peters L."/>
            <person name="Ovchinnikova G."/>
            <person name="Zhang X."/>
            <person name="Detter J.C."/>
            <person name="Han C."/>
            <person name="Tapia R."/>
            <person name="Land M."/>
            <person name="Hauser L."/>
            <person name="Kyrpides N."/>
            <person name="Ivanova N."/>
            <person name="Pagani I."/>
            <person name="Vogl K."/>
            <person name="Liu Z."/>
            <person name="Overmann J."/>
            <person name="Frigaard N.-U."/>
            <person name="Bryant D."/>
            <person name="Woyke T."/>
        </authorList>
    </citation>
    <scope>NUCLEOTIDE SEQUENCE [LARGE SCALE GENOMIC DNA]</scope>
    <source>
        <strain evidence="7 8">970</strain>
    </source>
</reference>
<dbReference type="PANTHER" id="PTHR42839">
    <property type="entry name" value="ISOCHORISMATE SYNTHASE ENTC"/>
    <property type="match status" value="1"/>
</dbReference>
<dbReference type="PANTHER" id="PTHR42839:SF2">
    <property type="entry name" value="ISOCHORISMATE SYNTHASE ENTC"/>
    <property type="match status" value="1"/>
</dbReference>
<dbReference type="GO" id="GO:0008909">
    <property type="term" value="F:isochorismate synthase activity"/>
    <property type="evidence" value="ECO:0007669"/>
    <property type="project" value="UniProtKB-EC"/>
</dbReference>
<sequence length="529" mass="57979">MSAGYNGGDILPFTQSLLPADGYSCVESFQLNTDNARPAPSHLASTTEGVHADWTPSARDVIKTLRDRLAAEMARLPLGRHEATANALTSLILPLPQRPTAIAQLPGAQFQFLHPQGESLRAGYGQALHWEAQGPQRLSELARITHDWPHCWEQLDPGATGLKAFAMLGFAAAPNPVTHPITPPVPPENANDDLPNALLWVPDIALRQTAEQAALIFTAPQRQTRTFVQARWHALLEALIPRLFPPPRRPALVTRVLGDSAEPEATEWTRLVELALARIQAGDLQKVVLSRRLKVSGSRSFDIARLLDVLAAVFPSCQIINLRHHGSSFVAATPERLLHLRNGRLAVDAIAGTTEHCDCEDRNLALGQELLRSEKNLREHGFVVDAVARALTPFCRSIHVPTQPELMRLRNAQHLWSPITAEIDPGTDFFDLADRLHPTPATNGQPRLAAHHWLREHEPFSRGWYTGAAGFIEPGTGGELWVLLRCARIRGKAAELHAGAGIVAGSDPQAEWEETEAKLAAMLTALRFA</sequence>
<dbReference type="RefSeq" id="WP_009147013.1">
    <property type="nucleotide sequence ID" value="NZ_CP121471.1"/>
</dbReference>
<dbReference type="eggNOG" id="COG1169">
    <property type="taxonomic scope" value="Bacteria"/>
</dbReference>
<keyword evidence="4" id="KW-0413">Isomerase</keyword>
<dbReference type="InterPro" id="IPR015890">
    <property type="entry name" value="Chorismate_C"/>
</dbReference>
<comment type="similarity">
    <text evidence="2">Belongs to the isochorismate synthase family.</text>
</comment>
<dbReference type="AlphaFoldDB" id="H8YWV2"/>
<dbReference type="Proteomes" id="UP000002964">
    <property type="component" value="Unassembled WGS sequence"/>
</dbReference>
<proteinExistence type="inferred from homology"/>